<evidence type="ECO:0000256" key="1">
    <source>
        <dbReference type="SAM" id="MobiDB-lite"/>
    </source>
</evidence>
<feature type="region of interest" description="Disordered" evidence="1">
    <location>
        <begin position="73"/>
        <end position="101"/>
    </location>
</feature>
<dbReference type="AlphaFoldDB" id="A0AAV7P6D6"/>
<reference evidence="2" key="1">
    <citation type="journal article" date="2022" name="bioRxiv">
        <title>Sequencing and chromosome-scale assembly of the giantPleurodeles waltlgenome.</title>
        <authorList>
            <person name="Brown T."/>
            <person name="Elewa A."/>
            <person name="Iarovenko S."/>
            <person name="Subramanian E."/>
            <person name="Araus A.J."/>
            <person name="Petzold A."/>
            <person name="Susuki M."/>
            <person name="Suzuki K.-i.T."/>
            <person name="Hayashi T."/>
            <person name="Toyoda A."/>
            <person name="Oliveira C."/>
            <person name="Osipova E."/>
            <person name="Leigh N.D."/>
            <person name="Simon A."/>
            <person name="Yun M.H."/>
        </authorList>
    </citation>
    <scope>NUCLEOTIDE SEQUENCE</scope>
    <source>
        <strain evidence="2">20211129_DDA</strain>
        <tissue evidence="2">Liver</tissue>
    </source>
</reference>
<evidence type="ECO:0000313" key="3">
    <source>
        <dbReference type="Proteomes" id="UP001066276"/>
    </source>
</evidence>
<organism evidence="2 3">
    <name type="scientific">Pleurodeles waltl</name>
    <name type="common">Iberian ribbed newt</name>
    <dbReference type="NCBI Taxonomy" id="8319"/>
    <lineage>
        <taxon>Eukaryota</taxon>
        <taxon>Metazoa</taxon>
        <taxon>Chordata</taxon>
        <taxon>Craniata</taxon>
        <taxon>Vertebrata</taxon>
        <taxon>Euteleostomi</taxon>
        <taxon>Amphibia</taxon>
        <taxon>Batrachia</taxon>
        <taxon>Caudata</taxon>
        <taxon>Salamandroidea</taxon>
        <taxon>Salamandridae</taxon>
        <taxon>Pleurodelinae</taxon>
        <taxon>Pleurodeles</taxon>
    </lineage>
</organism>
<protein>
    <submittedName>
        <fullName evidence="2">Uncharacterized protein</fullName>
    </submittedName>
</protein>
<accession>A0AAV7P6D6</accession>
<comment type="caution">
    <text evidence="2">The sequence shown here is derived from an EMBL/GenBank/DDBJ whole genome shotgun (WGS) entry which is preliminary data.</text>
</comment>
<proteinExistence type="predicted"/>
<dbReference type="Proteomes" id="UP001066276">
    <property type="component" value="Chromosome 7"/>
</dbReference>
<dbReference type="EMBL" id="JANPWB010000011">
    <property type="protein sequence ID" value="KAJ1123822.1"/>
    <property type="molecule type" value="Genomic_DNA"/>
</dbReference>
<gene>
    <name evidence="2" type="ORF">NDU88_002289</name>
</gene>
<name>A0AAV7P6D6_PLEWA</name>
<keyword evidence="3" id="KW-1185">Reference proteome</keyword>
<sequence>MELWRIIVGRVNAVGQHPRTRDDIRKSVHQKKGIWRAIAKDVPTLGVYGRWSTHCRKRFGGPEMLARKMAEAQPGMAYQRGRGARRTPDPPDAPHTGGGLS</sequence>
<evidence type="ECO:0000313" key="2">
    <source>
        <dbReference type="EMBL" id="KAJ1123822.1"/>
    </source>
</evidence>